<proteinExistence type="predicted"/>
<feature type="signal peptide" evidence="2">
    <location>
        <begin position="1"/>
        <end position="23"/>
    </location>
</feature>
<evidence type="ECO:0000256" key="1">
    <source>
        <dbReference type="SAM" id="MobiDB-lite"/>
    </source>
</evidence>
<evidence type="ECO:0000313" key="4">
    <source>
        <dbReference type="Proteomes" id="UP000641646"/>
    </source>
</evidence>
<reference evidence="3" key="1">
    <citation type="journal article" date="2015" name="ISME J.">
        <title>Draft Genome Sequence of Streptomyces incarnatus NRRL8089, which Produces the Nucleoside Antibiotic Sinefungin.</title>
        <authorList>
            <person name="Oshima K."/>
            <person name="Hattori M."/>
            <person name="Shimizu H."/>
            <person name="Fukuda K."/>
            <person name="Nemoto M."/>
            <person name="Inagaki K."/>
            <person name="Tamura T."/>
        </authorList>
    </citation>
    <scope>NUCLEOTIDE SEQUENCE</scope>
    <source>
        <strain evidence="3">FACHB-1375</strain>
    </source>
</reference>
<accession>A0A926VIF0</accession>
<comment type="caution">
    <text evidence="3">The sequence shown here is derived from an EMBL/GenBank/DDBJ whole genome shotgun (WGS) entry which is preliminary data.</text>
</comment>
<evidence type="ECO:0008006" key="5">
    <source>
        <dbReference type="Google" id="ProtNLM"/>
    </source>
</evidence>
<keyword evidence="4" id="KW-1185">Reference proteome</keyword>
<evidence type="ECO:0000313" key="3">
    <source>
        <dbReference type="EMBL" id="MBD2183312.1"/>
    </source>
</evidence>
<evidence type="ECO:0000256" key="2">
    <source>
        <dbReference type="SAM" id="SignalP"/>
    </source>
</evidence>
<keyword evidence="2" id="KW-0732">Signal</keyword>
<sequence>MNAKLFALIGTTAVLLTFTVAVASTEAIPVSTSSDSSILLAQARRSPLNLTPEQQAQMRQIRQSTRTQIENILTPEQRNQWNAAMEQMRTNRGQRGQRGQSGQGDRGSQLGQMLSALNLTPEQKAQIQRISQESKQKMDAILTPEQRQQMQQMRQNRRQYQ</sequence>
<feature type="chain" id="PRO_5037966074" description="P pilus assembly/Cpx signaling pathway, periplasmic inhibitor/zinc-resistance associated protein" evidence="2">
    <location>
        <begin position="24"/>
        <end position="161"/>
    </location>
</feature>
<dbReference type="EMBL" id="JACJPW010000052">
    <property type="protein sequence ID" value="MBD2183312.1"/>
    <property type="molecule type" value="Genomic_DNA"/>
</dbReference>
<dbReference type="RefSeq" id="WP_190467371.1">
    <property type="nucleotide sequence ID" value="NZ_JACJPW010000052.1"/>
</dbReference>
<organism evidence="3 4">
    <name type="scientific">Aerosakkonema funiforme FACHB-1375</name>
    <dbReference type="NCBI Taxonomy" id="2949571"/>
    <lineage>
        <taxon>Bacteria</taxon>
        <taxon>Bacillati</taxon>
        <taxon>Cyanobacteriota</taxon>
        <taxon>Cyanophyceae</taxon>
        <taxon>Oscillatoriophycideae</taxon>
        <taxon>Aerosakkonematales</taxon>
        <taxon>Aerosakkonemataceae</taxon>
        <taxon>Aerosakkonema</taxon>
    </lineage>
</organism>
<reference evidence="3" key="2">
    <citation type="submission" date="2020-08" db="EMBL/GenBank/DDBJ databases">
        <authorList>
            <person name="Chen M."/>
            <person name="Teng W."/>
            <person name="Zhao L."/>
            <person name="Hu C."/>
            <person name="Zhou Y."/>
            <person name="Han B."/>
            <person name="Song L."/>
            <person name="Shu W."/>
        </authorList>
    </citation>
    <scope>NUCLEOTIDE SEQUENCE</scope>
    <source>
        <strain evidence="3">FACHB-1375</strain>
    </source>
</reference>
<name>A0A926VIF0_9CYAN</name>
<protein>
    <recommendedName>
        <fullName evidence="5">P pilus assembly/Cpx signaling pathway, periplasmic inhibitor/zinc-resistance associated protein</fullName>
    </recommendedName>
</protein>
<gene>
    <name evidence="3" type="ORF">H6G03_19975</name>
</gene>
<feature type="region of interest" description="Disordered" evidence="1">
    <location>
        <begin position="75"/>
        <end position="109"/>
    </location>
</feature>
<dbReference type="Gene3D" id="1.20.120.1490">
    <property type="match status" value="1"/>
</dbReference>
<dbReference type="AlphaFoldDB" id="A0A926VIF0"/>
<dbReference type="Proteomes" id="UP000641646">
    <property type="component" value="Unassembled WGS sequence"/>
</dbReference>